<name>A0A0N8PSJ1_9CHLR</name>
<reference evidence="2 3" key="1">
    <citation type="submission" date="2015-09" db="EMBL/GenBank/DDBJ databases">
        <title>Draft genome sequence of Kouleothrix aurantiaca JCM 19913.</title>
        <authorList>
            <person name="Hemp J."/>
        </authorList>
    </citation>
    <scope>NUCLEOTIDE SEQUENCE [LARGE SCALE GENOMIC DNA]</scope>
    <source>
        <strain evidence="2 3">COM-B</strain>
    </source>
</reference>
<proteinExistence type="predicted"/>
<feature type="region of interest" description="Disordered" evidence="1">
    <location>
        <begin position="119"/>
        <end position="138"/>
    </location>
</feature>
<feature type="compositionally biased region" description="Basic residues" evidence="1">
    <location>
        <begin position="119"/>
        <end position="129"/>
    </location>
</feature>
<comment type="caution">
    <text evidence="2">The sequence shown here is derived from an EMBL/GenBank/DDBJ whole genome shotgun (WGS) entry which is preliminary data.</text>
</comment>
<evidence type="ECO:0000313" key="3">
    <source>
        <dbReference type="Proteomes" id="UP000050509"/>
    </source>
</evidence>
<sequence>MHIHTLGAAVAALNLESREQVLHTHQVVQRVVGADLAAQITCQEQCRVGRASNAHKAAKKRAHGIFRAGHRQWRRRWRGRFGRNGRRRRFRAWRSRRGWRFAWGGRGSWRGRARHKAAARQQQRRRKYQGKNETWRIH</sequence>
<keyword evidence="3" id="KW-1185">Reference proteome</keyword>
<organism evidence="2 3">
    <name type="scientific">Kouleothrix aurantiaca</name>
    <dbReference type="NCBI Taxonomy" id="186479"/>
    <lineage>
        <taxon>Bacteria</taxon>
        <taxon>Bacillati</taxon>
        <taxon>Chloroflexota</taxon>
        <taxon>Chloroflexia</taxon>
        <taxon>Chloroflexales</taxon>
        <taxon>Roseiflexineae</taxon>
        <taxon>Roseiflexaceae</taxon>
        <taxon>Kouleothrix</taxon>
    </lineage>
</organism>
<evidence type="ECO:0000313" key="2">
    <source>
        <dbReference type="EMBL" id="KPV52869.1"/>
    </source>
</evidence>
<dbReference type="EMBL" id="LJCR01000405">
    <property type="protein sequence ID" value="KPV52869.1"/>
    <property type="molecule type" value="Genomic_DNA"/>
</dbReference>
<gene>
    <name evidence="2" type="ORF">SE17_12905</name>
</gene>
<evidence type="ECO:0000256" key="1">
    <source>
        <dbReference type="SAM" id="MobiDB-lite"/>
    </source>
</evidence>
<accession>A0A0N8PSJ1</accession>
<dbReference type="AlphaFoldDB" id="A0A0N8PSJ1"/>
<dbReference type="Proteomes" id="UP000050509">
    <property type="component" value="Unassembled WGS sequence"/>
</dbReference>
<protein>
    <submittedName>
        <fullName evidence="2">Uncharacterized protein</fullName>
    </submittedName>
</protein>